<organism evidence="2 3">
    <name type="scientific">Peronospora farinosa</name>
    <dbReference type="NCBI Taxonomy" id="134698"/>
    <lineage>
        <taxon>Eukaryota</taxon>
        <taxon>Sar</taxon>
        <taxon>Stramenopiles</taxon>
        <taxon>Oomycota</taxon>
        <taxon>Peronosporomycetes</taxon>
        <taxon>Peronosporales</taxon>
        <taxon>Peronosporaceae</taxon>
        <taxon>Peronospora</taxon>
    </lineage>
</organism>
<dbReference type="AlphaFoldDB" id="A0AAV0UW79"/>
<gene>
    <name evidence="2" type="ORF">PFR002_LOCUS9112</name>
</gene>
<dbReference type="Proteomes" id="UP001159659">
    <property type="component" value="Unassembled WGS sequence"/>
</dbReference>
<comment type="caution">
    <text evidence="2">The sequence shown here is derived from an EMBL/GenBank/DDBJ whole genome shotgun (WGS) entry which is preliminary data.</text>
</comment>
<proteinExistence type="predicted"/>
<dbReference type="EMBL" id="CANTFK010000991">
    <property type="protein sequence ID" value="CAI5739920.1"/>
    <property type="molecule type" value="Genomic_DNA"/>
</dbReference>
<accession>A0AAV0UW79</accession>
<evidence type="ECO:0000313" key="3">
    <source>
        <dbReference type="Proteomes" id="UP001159659"/>
    </source>
</evidence>
<evidence type="ECO:0000256" key="1">
    <source>
        <dbReference type="SAM" id="MobiDB-lite"/>
    </source>
</evidence>
<reference evidence="2" key="1">
    <citation type="submission" date="2022-12" db="EMBL/GenBank/DDBJ databases">
        <authorList>
            <person name="Webb A."/>
        </authorList>
    </citation>
    <scope>NUCLEOTIDE SEQUENCE</scope>
    <source>
        <strain evidence="2">Pf2</strain>
    </source>
</reference>
<name>A0AAV0UW79_9STRA</name>
<protein>
    <submittedName>
        <fullName evidence="2">Uncharacterized protein</fullName>
    </submittedName>
</protein>
<evidence type="ECO:0000313" key="2">
    <source>
        <dbReference type="EMBL" id="CAI5739920.1"/>
    </source>
</evidence>
<dbReference type="CDD" id="cd14686">
    <property type="entry name" value="bZIP"/>
    <property type="match status" value="1"/>
</dbReference>
<sequence>MANAYQHFLECPHISMPLSDEIDRYHKPITTFTALLLAAQSAEIDSPALDNTCGPTLTPNSLVTKRRLRNRVSCRKTRLKRKLHQHALEVLASERLNRHEYLTQLCLKLGSHHHGDDKLFREFATKSLHYALVDSEHSGWFDAGNNQVTPPFRPKNKRDAEEFEHPTRNLKRIRHTNDRDVSDALRIDSRASQTSLFEQWRLIVDGLQNIDLQLDRMDENAIAANIVDRHCYWKFVGVSIAKLKRFGEIAAVAVSGITRVRFHGHHVQQVSISTVRREDNVSFEYRTSSNNAN</sequence>
<feature type="region of interest" description="Disordered" evidence="1">
    <location>
        <begin position="144"/>
        <end position="165"/>
    </location>
</feature>